<dbReference type="EMBL" id="JBEPMJ010000005">
    <property type="protein sequence ID" value="MET3749802.1"/>
    <property type="molecule type" value="Genomic_DNA"/>
</dbReference>
<evidence type="ECO:0000313" key="3">
    <source>
        <dbReference type="Proteomes" id="UP001549106"/>
    </source>
</evidence>
<dbReference type="InterPro" id="IPR024264">
    <property type="entry name" value="DUF3786"/>
</dbReference>
<proteinExistence type="predicted"/>
<comment type="caution">
    <text evidence="2">The sequence shown here is derived from an EMBL/GenBank/DDBJ whole genome shotgun (WGS) entry which is preliminary data.</text>
</comment>
<evidence type="ECO:0000259" key="1">
    <source>
        <dbReference type="Pfam" id="PF12654"/>
    </source>
</evidence>
<dbReference type="RefSeq" id="WP_257464187.1">
    <property type="nucleotide sequence ID" value="NZ_JANJZT010000005.1"/>
</dbReference>
<keyword evidence="3" id="KW-1185">Reference proteome</keyword>
<reference evidence="2 3" key="1">
    <citation type="submission" date="2024-06" db="EMBL/GenBank/DDBJ databases">
        <title>Genomic Encyclopedia of Type Strains, Phase IV (KMG-IV): sequencing the most valuable type-strain genomes for metagenomic binning, comparative biology and taxonomic classification.</title>
        <authorList>
            <person name="Goeker M."/>
        </authorList>
    </citation>
    <scope>NUCLEOTIDE SEQUENCE [LARGE SCALE GENOMIC DNA]</scope>
    <source>
        <strain evidence="2 3">DSM 29492</strain>
    </source>
</reference>
<gene>
    <name evidence="2" type="ORF">ABID24_001036</name>
</gene>
<protein>
    <recommendedName>
        <fullName evidence="1">DUF3786 domain-containing protein</fullName>
    </recommendedName>
</protein>
<dbReference type="Pfam" id="PF12654">
    <property type="entry name" value="DUF3786"/>
    <property type="match status" value="1"/>
</dbReference>
<name>A0ABV2M332_9FIRM</name>
<accession>A0ABV2M332</accession>
<feature type="domain" description="DUF3786" evidence="1">
    <location>
        <begin position="23"/>
        <end position="197"/>
    </location>
</feature>
<dbReference type="Proteomes" id="UP001549106">
    <property type="component" value="Unassembled WGS sequence"/>
</dbReference>
<organism evidence="2 3">
    <name type="scientific">Blautia caecimuris</name>
    <dbReference type="NCBI Taxonomy" id="1796615"/>
    <lineage>
        <taxon>Bacteria</taxon>
        <taxon>Bacillati</taxon>
        <taxon>Bacillota</taxon>
        <taxon>Clostridia</taxon>
        <taxon>Lachnospirales</taxon>
        <taxon>Lachnospiraceae</taxon>
        <taxon>Blautia</taxon>
    </lineage>
</organism>
<evidence type="ECO:0000313" key="2">
    <source>
        <dbReference type="EMBL" id="MET3749802.1"/>
    </source>
</evidence>
<sequence>MKVSNYEITRNRMRDEFIKYDQEKMIQKFSLKNDRQYLYLDFMGRPYRINRKNGVVEWSEDGFHSVTEGNFNESMTIYDVLCYSKDSCSLSGKFCSINMLKGIVKANPPGVNLFQKTADSFNGKVAALEKACESFGEKTDLKGDVAVKLYPFSFLPVILQFWEGDEEFPANLKFMFDENILQYIHYETIFYLLEHVTDRIQETMVMGKNE</sequence>